<dbReference type="GO" id="GO:0030288">
    <property type="term" value="C:outer membrane-bounded periplasmic space"/>
    <property type="evidence" value="ECO:0007669"/>
    <property type="project" value="InterPro"/>
</dbReference>
<dbReference type="EC" id="3.1.3.4" evidence="3"/>
<dbReference type="AlphaFoldDB" id="A0A830ZSY9"/>
<dbReference type="EMBL" id="CAPB01000006">
    <property type="protein sequence ID" value="CCO92466.1"/>
    <property type="molecule type" value="Genomic_DNA"/>
</dbReference>
<keyword evidence="3" id="KW-0378">Hydrolase</keyword>
<dbReference type="InterPro" id="IPR001011">
    <property type="entry name" value="Acid_Pase_classA_bac"/>
</dbReference>
<sequence length="422" mass="45783">MRFLIPLLTAVLLVSPLTQAKNVAELAQIAAIANETTAAGNSTAVAELEKKVQGSLIDTLKGTSGTLTRSQLEKAKQGQALADKVWLTASGYDFGRNQQQQQQADVDLLAAFSRLPATTLQQNLATVEAINLNATSGLRQQALVDAEGENYLFFLADALGPRLGQAFIRAYSQGKLNKAAALIKASEVSTRYAKQHFGYTRPFLIPANTIHLVPDSAVVKDNHPYSANGGSFPSGHTNTGYTDALLIAVMVPERFVPLVDRAARYGYSRIVLGVHYPLDVMGSRMMAQRNVAYYLNDPQYRALFEAAKQQLRTALEKECGTSLSVCAQAPQKDDPYAAAPMQTFYRFTLTYHLPGNRVQPSPVLVPQGAEVLLEAPLPHLSAAQRRQLMVKTALAGGYPLSGNAEQSFWQRLNLHDAVAAAQ</sequence>
<keyword evidence="1" id="KW-0732">Signal</keyword>
<reference evidence="3 4" key="2">
    <citation type="submission" date="2013-04" db="EMBL/GenBank/DDBJ databases">
        <title>Comparative genomics of 12 strains of Erwinia amylovora identifies a pan-genome with a large conserved core and provides insights into host specificity.</title>
        <authorList>
            <person name="Mann R.A."/>
            <person name="Smits T.H.M."/>
            <person name="Buehlmann A."/>
            <person name="Blom J."/>
            <person name="Goesmann A."/>
            <person name="Frey J.E."/>
            <person name="Plummer K.M."/>
            <person name="Beer S.V."/>
            <person name="Luck J."/>
            <person name="Duffy B."/>
            <person name="Rodoni B."/>
        </authorList>
    </citation>
    <scope>NUCLEOTIDE SEQUENCE [LARGE SCALE GENOMIC DNA]</scope>
    <source>
        <strain evidence="4">CFBP 1232</strain>
    </source>
</reference>
<feature type="signal peptide" evidence="1">
    <location>
        <begin position="1"/>
        <end position="20"/>
    </location>
</feature>
<accession>A0A830ZSY9</accession>
<evidence type="ECO:0000256" key="1">
    <source>
        <dbReference type="SAM" id="SignalP"/>
    </source>
</evidence>
<dbReference type="Proteomes" id="UP000013111">
    <property type="component" value="Unassembled WGS sequence"/>
</dbReference>
<dbReference type="GO" id="GO:0003993">
    <property type="term" value="F:acid phosphatase activity"/>
    <property type="evidence" value="ECO:0007669"/>
    <property type="project" value="InterPro"/>
</dbReference>
<feature type="domain" description="Phosphatidic acid phosphatase type 2/haloperoxidase" evidence="2">
    <location>
        <begin position="176"/>
        <end position="295"/>
    </location>
</feature>
<dbReference type="SUPFAM" id="SSF48317">
    <property type="entry name" value="Acid phosphatase/Vanadium-dependent haloperoxidase"/>
    <property type="match status" value="1"/>
</dbReference>
<evidence type="ECO:0000259" key="2">
    <source>
        <dbReference type="SMART" id="SM00014"/>
    </source>
</evidence>
<name>A0A830ZSY9_ERWAM</name>
<organism evidence="3 4">
    <name type="scientific">Erwinia amylovora NBRC 12687 = CFBP 1232</name>
    <dbReference type="NCBI Taxonomy" id="1219359"/>
    <lineage>
        <taxon>Bacteria</taxon>
        <taxon>Pseudomonadati</taxon>
        <taxon>Pseudomonadota</taxon>
        <taxon>Gammaproteobacteria</taxon>
        <taxon>Enterobacterales</taxon>
        <taxon>Erwiniaceae</taxon>
        <taxon>Erwinia</taxon>
    </lineage>
</organism>
<protein>
    <submittedName>
        <fullName evidence="3">Lipid phosphate phosphohydrolase 2</fullName>
        <ecNumber evidence="3">3.1.3.4</ecNumber>
    </submittedName>
</protein>
<dbReference type="InterPro" id="IPR036938">
    <property type="entry name" value="PAP2/HPO_sf"/>
</dbReference>
<evidence type="ECO:0000313" key="3">
    <source>
        <dbReference type="EMBL" id="CCO92466.1"/>
    </source>
</evidence>
<dbReference type="InterPro" id="IPR000326">
    <property type="entry name" value="PAP2/HPO"/>
</dbReference>
<dbReference type="SMART" id="SM00014">
    <property type="entry name" value="acidPPc"/>
    <property type="match status" value="1"/>
</dbReference>
<dbReference type="GO" id="GO:0008195">
    <property type="term" value="F:phosphatidate phosphatase activity"/>
    <property type="evidence" value="ECO:0007669"/>
    <property type="project" value="UniProtKB-EC"/>
</dbReference>
<feature type="chain" id="PRO_5032671256" evidence="1">
    <location>
        <begin position="21"/>
        <end position="422"/>
    </location>
</feature>
<dbReference type="CDD" id="cd03397">
    <property type="entry name" value="PAP2_acid_phosphatase"/>
    <property type="match status" value="1"/>
</dbReference>
<proteinExistence type="predicted"/>
<comment type="caution">
    <text evidence="3">The sequence shown here is derived from an EMBL/GenBank/DDBJ whole genome shotgun (WGS) entry which is preliminary data.</text>
</comment>
<dbReference type="Pfam" id="PF01569">
    <property type="entry name" value="PAP2"/>
    <property type="match status" value="1"/>
</dbReference>
<dbReference type="GeneID" id="97604825"/>
<dbReference type="RefSeq" id="WP_004155289.1">
    <property type="nucleotide sequence ID" value="NZ_BAYW01000004.1"/>
</dbReference>
<dbReference type="Gene3D" id="1.20.144.10">
    <property type="entry name" value="Phosphatidic acid phosphatase type 2/haloperoxidase"/>
    <property type="match status" value="1"/>
</dbReference>
<evidence type="ECO:0000313" key="4">
    <source>
        <dbReference type="Proteomes" id="UP000013111"/>
    </source>
</evidence>
<gene>
    <name evidence="3" type="ORF">BN437_0501</name>
</gene>
<reference evidence="3 4" key="1">
    <citation type="submission" date="2012-11" db="EMBL/GenBank/DDBJ databases">
        <authorList>
            <person name="Linke B."/>
        </authorList>
    </citation>
    <scope>NUCLEOTIDE SEQUENCE [LARGE SCALE GENOMIC DNA]</scope>
    <source>
        <strain evidence="4">CFBP 1232</strain>
    </source>
</reference>